<dbReference type="InterPro" id="IPR032335">
    <property type="entry name" value="Sam68-YY"/>
</dbReference>
<evidence type="ECO:0000256" key="1">
    <source>
        <dbReference type="SAM" id="MobiDB-lite"/>
    </source>
</evidence>
<reference evidence="3" key="1">
    <citation type="submission" date="2021-01" db="EMBL/GenBank/DDBJ databases">
        <title>A chromosome-scale assembly of European eel, Anguilla anguilla.</title>
        <authorList>
            <person name="Henkel C."/>
            <person name="Jong-Raadsen S.A."/>
            <person name="Dufour S."/>
            <person name="Weltzien F.-A."/>
            <person name="Palstra A.P."/>
            <person name="Pelster B."/>
            <person name="Spaink H.P."/>
            <person name="Van Den Thillart G.E."/>
            <person name="Jansen H."/>
            <person name="Zahm M."/>
            <person name="Klopp C."/>
            <person name="Cedric C."/>
            <person name="Louis A."/>
            <person name="Berthelot C."/>
            <person name="Parey E."/>
            <person name="Roest Crollius H."/>
            <person name="Montfort J."/>
            <person name="Robinson-Rechavi M."/>
            <person name="Bucao C."/>
            <person name="Bouchez O."/>
            <person name="Gislard M."/>
            <person name="Lluch J."/>
            <person name="Milhes M."/>
            <person name="Lampietro C."/>
            <person name="Lopez Roques C."/>
            <person name="Donnadieu C."/>
            <person name="Braasch I."/>
            <person name="Desvignes T."/>
            <person name="Postlethwait J."/>
            <person name="Bobe J."/>
            <person name="Guiguen Y."/>
            <person name="Dirks R."/>
        </authorList>
    </citation>
    <scope>NUCLEOTIDE SEQUENCE</scope>
    <source>
        <strain evidence="3">Tag_6206</strain>
        <tissue evidence="3">Liver</tissue>
    </source>
</reference>
<feature type="compositionally biased region" description="Polar residues" evidence="1">
    <location>
        <begin position="36"/>
        <end position="45"/>
    </location>
</feature>
<dbReference type="Pfam" id="PF16568">
    <property type="entry name" value="Sam68-YY"/>
    <property type="match status" value="1"/>
</dbReference>
<organism evidence="3 4">
    <name type="scientific">Anguilla anguilla</name>
    <name type="common">European freshwater eel</name>
    <name type="synonym">Muraena anguilla</name>
    <dbReference type="NCBI Taxonomy" id="7936"/>
    <lineage>
        <taxon>Eukaryota</taxon>
        <taxon>Metazoa</taxon>
        <taxon>Chordata</taxon>
        <taxon>Craniata</taxon>
        <taxon>Vertebrata</taxon>
        <taxon>Euteleostomi</taxon>
        <taxon>Actinopterygii</taxon>
        <taxon>Neopterygii</taxon>
        <taxon>Teleostei</taxon>
        <taxon>Anguilliformes</taxon>
        <taxon>Anguillidae</taxon>
        <taxon>Anguilla</taxon>
    </lineage>
</organism>
<name>A0A9D3LJ02_ANGAN</name>
<evidence type="ECO:0000313" key="3">
    <source>
        <dbReference type="EMBL" id="KAG5831034.1"/>
    </source>
</evidence>
<feature type="domain" description="Sam68 tyrosine-rich" evidence="2">
    <location>
        <begin position="22"/>
        <end position="65"/>
    </location>
</feature>
<proteinExistence type="predicted"/>
<dbReference type="EMBL" id="JAFIRN010000018">
    <property type="protein sequence ID" value="KAG5831034.1"/>
    <property type="molecule type" value="Genomic_DNA"/>
</dbReference>
<dbReference type="Proteomes" id="UP001044222">
    <property type="component" value="Chromosome 18"/>
</dbReference>
<gene>
    <name evidence="3" type="ORF">ANANG_G00299610</name>
</gene>
<evidence type="ECO:0000313" key="4">
    <source>
        <dbReference type="Proteomes" id="UP001044222"/>
    </source>
</evidence>
<keyword evidence="4" id="KW-1185">Reference proteome</keyword>
<evidence type="ECO:0000259" key="2">
    <source>
        <dbReference type="Pfam" id="PF16568"/>
    </source>
</evidence>
<dbReference type="AlphaFoldDB" id="A0A9D3LJ02"/>
<feature type="region of interest" description="Disordered" evidence="1">
    <location>
        <begin position="1"/>
        <end position="45"/>
    </location>
</feature>
<accession>A0A9D3LJ02</accession>
<protein>
    <recommendedName>
        <fullName evidence="2">Sam68 tyrosine-rich domain-containing protein</fullName>
    </recommendedName>
</protein>
<comment type="caution">
    <text evidence="3">The sequence shown here is derived from an EMBL/GenBank/DDBJ whole genome shotgun (WGS) entry which is preliminary data.</text>
</comment>
<sequence>MTYHPVSNLENIRQSGVRRRLRREYDDQSYDAYDDNYSSQSKSTSEYYEYGHGTIEEAYDNYEEEWTAARPSLKAPPARLARGGYREHPYVKA</sequence>